<dbReference type="Pfam" id="PF26622">
    <property type="entry name" value="DUF8199"/>
    <property type="match status" value="1"/>
</dbReference>
<dbReference type="RefSeq" id="WP_157522243.1">
    <property type="nucleotide sequence ID" value="NZ_CP066775.1"/>
</dbReference>
<proteinExistence type="predicted"/>
<dbReference type="InterPro" id="IPR058512">
    <property type="entry name" value="DUF8199"/>
</dbReference>
<dbReference type="AlphaFoldDB" id="A0A6I4HTT7"/>
<gene>
    <name evidence="1" type="ORF">GO620_002735</name>
</gene>
<dbReference type="EMBL" id="CP066775">
    <property type="protein sequence ID" value="QQL50391.1"/>
    <property type="molecule type" value="Genomic_DNA"/>
</dbReference>
<dbReference type="KEGG" id="mgik:GO620_002735"/>
<organism evidence="1 2">
    <name type="scientific">Mucilaginibacter ginkgonis</name>
    <dbReference type="NCBI Taxonomy" id="2682091"/>
    <lineage>
        <taxon>Bacteria</taxon>
        <taxon>Pseudomonadati</taxon>
        <taxon>Bacteroidota</taxon>
        <taxon>Sphingobacteriia</taxon>
        <taxon>Sphingobacteriales</taxon>
        <taxon>Sphingobacteriaceae</taxon>
        <taxon>Mucilaginibacter</taxon>
    </lineage>
</organism>
<protein>
    <submittedName>
        <fullName evidence="1">Uncharacterized protein</fullName>
    </submittedName>
</protein>
<accession>A0A6I4HTT7</accession>
<sequence length="141" mass="15236">MRKAAILTLTAFYLLLSTGMYVCAMHCAAADVVSASAIKPVQEGNKMGMADMECCHKTSKKPASKENKDCGKHASFSVTENLKPVSESISFVPGEVSLFDSKIFDLQKVTALIPDVQSTRGPAPPLISGRDYLIKIRTLLI</sequence>
<keyword evidence="2" id="KW-1185">Reference proteome</keyword>
<reference evidence="1 2" key="1">
    <citation type="submission" date="2020-12" db="EMBL/GenBank/DDBJ databases">
        <title>HMF7856_wgs.fasta genome submission.</title>
        <authorList>
            <person name="Kang H."/>
            <person name="Kim H."/>
            <person name="Joh K."/>
        </authorList>
    </citation>
    <scope>NUCLEOTIDE SEQUENCE [LARGE SCALE GENOMIC DNA]</scope>
    <source>
        <strain evidence="1 2">HMF7856</strain>
    </source>
</reference>
<name>A0A6I4HTT7_9SPHI</name>
<dbReference type="Proteomes" id="UP000429232">
    <property type="component" value="Chromosome"/>
</dbReference>
<evidence type="ECO:0000313" key="2">
    <source>
        <dbReference type="Proteomes" id="UP000429232"/>
    </source>
</evidence>
<evidence type="ECO:0000313" key="1">
    <source>
        <dbReference type="EMBL" id="QQL50391.1"/>
    </source>
</evidence>